<dbReference type="AlphaFoldDB" id="A0A1I4NJ78"/>
<evidence type="ECO:0000313" key="2">
    <source>
        <dbReference type="Proteomes" id="UP000199668"/>
    </source>
</evidence>
<organism evidence="1 2">
    <name type="scientific">Salibacterium qingdaonense</name>
    <dbReference type="NCBI Taxonomy" id="266892"/>
    <lineage>
        <taxon>Bacteria</taxon>
        <taxon>Bacillati</taxon>
        <taxon>Bacillota</taxon>
        <taxon>Bacilli</taxon>
        <taxon>Bacillales</taxon>
        <taxon>Bacillaceae</taxon>
    </lineage>
</organism>
<keyword evidence="2" id="KW-1185">Reference proteome</keyword>
<reference evidence="1 2" key="1">
    <citation type="submission" date="2016-10" db="EMBL/GenBank/DDBJ databases">
        <authorList>
            <person name="de Groot N.N."/>
        </authorList>
    </citation>
    <scope>NUCLEOTIDE SEQUENCE [LARGE SCALE GENOMIC DNA]</scope>
    <source>
        <strain evidence="1 2">CGMCC 1.6134</strain>
    </source>
</reference>
<gene>
    <name evidence="1" type="ORF">SAMN04488054_11848</name>
</gene>
<dbReference type="EMBL" id="FOTY01000018">
    <property type="protein sequence ID" value="SFM15602.1"/>
    <property type="molecule type" value="Genomic_DNA"/>
</dbReference>
<protein>
    <submittedName>
        <fullName evidence="1">Uncharacterized protein</fullName>
    </submittedName>
</protein>
<dbReference type="Proteomes" id="UP000199668">
    <property type="component" value="Unassembled WGS sequence"/>
</dbReference>
<accession>A0A1I4NJ78</accession>
<sequence>MNVHVTYASNSTEETEKAKRRLQKMIVDDILHWKYEELDHQIFDETSIITSKEKG</sequence>
<dbReference type="RefSeq" id="WP_177195554.1">
    <property type="nucleotide sequence ID" value="NZ_FOTY01000018.1"/>
</dbReference>
<name>A0A1I4NJ78_9BACI</name>
<proteinExistence type="predicted"/>
<evidence type="ECO:0000313" key="1">
    <source>
        <dbReference type="EMBL" id="SFM15602.1"/>
    </source>
</evidence>